<feature type="transmembrane region" description="Helical" evidence="3">
    <location>
        <begin position="14"/>
        <end position="32"/>
    </location>
</feature>
<evidence type="ECO:0000313" key="6">
    <source>
        <dbReference type="RefSeq" id="XP_008453433.2"/>
    </source>
</evidence>
<dbReference type="CDD" id="cd01959">
    <property type="entry name" value="nsLTP2"/>
    <property type="match status" value="1"/>
</dbReference>
<proteinExistence type="predicted"/>
<dbReference type="InParanoid" id="A0A1S3BXE4"/>
<dbReference type="PANTHER" id="PTHR33214">
    <property type="entry name" value="BIFUNCTIONAL INHIBITOR/LIPID-TRANSFER PROTEIN/SEED STORAGE 2S ALBUMIN SUPERFAMILY PROTEIN"/>
    <property type="match status" value="1"/>
</dbReference>
<dbReference type="eggNOG" id="ENOG502S4G0">
    <property type="taxonomic scope" value="Eukaryota"/>
</dbReference>
<organism evidence="5 6">
    <name type="scientific">Cucumis melo</name>
    <name type="common">Muskmelon</name>
    <dbReference type="NCBI Taxonomy" id="3656"/>
    <lineage>
        <taxon>Eukaryota</taxon>
        <taxon>Viridiplantae</taxon>
        <taxon>Streptophyta</taxon>
        <taxon>Embryophyta</taxon>
        <taxon>Tracheophyta</taxon>
        <taxon>Spermatophyta</taxon>
        <taxon>Magnoliopsida</taxon>
        <taxon>eudicotyledons</taxon>
        <taxon>Gunneridae</taxon>
        <taxon>Pentapetalae</taxon>
        <taxon>rosids</taxon>
        <taxon>fabids</taxon>
        <taxon>Cucurbitales</taxon>
        <taxon>Cucurbitaceae</taxon>
        <taxon>Benincaseae</taxon>
        <taxon>Cucumis</taxon>
    </lineage>
</organism>
<accession>A0A1S3BXE4</accession>
<feature type="domain" description="Bifunctional inhibitor/plant lipid transfer protein/seed storage helical" evidence="4">
    <location>
        <begin position="131"/>
        <end position="196"/>
    </location>
</feature>
<dbReference type="Proteomes" id="UP001652600">
    <property type="component" value="Chromosome 2"/>
</dbReference>
<protein>
    <submittedName>
        <fullName evidence="6">Uncharacterized protein LOC103494141</fullName>
    </submittedName>
</protein>
<dbReference type="SUPFAM" id="SSF47699">
    <property type="entry name" value="Bifunctional inhibitor/lipid-transfer protein/seed storage 2S albumin"/>
    <property type="match status" value="1"/>
</dbReference>
<dbReference type="GO" id="GO:0006869">
    <property type="term" value="P:lipid transport"/>
    <property type="evidence" value="ECO:0007669"/>
    <property type="project" value="InterPro"/>
</dbReference>
<keyword evidence="1" id="KW-0813">Transport</keyword>
<dbReference type="SMART" id="SM00499">
    <property type="entry name" value="AAI"/>
    <property type="match status" value="1"/>
</dbReference>
<dbReference type="InterPro" id="IPR036312">
    <property type="entry name" value="Bifun_inhib/LTP/seed_sf"/>
</dbReference>
<evidence type="ECO:0000313" key="5">
    <source>
        <dbReference type="Proteomes" id="UP001652600"/>
    </source>
</evidence>
<reference evidence="5" key="1">
    <citation type="submission" date="2025-05" db="UniProtKB">
        <authorList>
            <consortium name="RefSeq"/>
        </authorList>
    </citation>
    <scope>NUCLEOTIDE SEQUENCE [LARGE SCALE GENOMIC DNA]</scope>
</reference>
<keyword evidence="5" id="KW-1185">Reference proteome</keyword>
<dbReference type="InterPro" id="IPR033872">
    <property type="entry name" value="nsLTP2"/>
</dbReference>
<evidence type="ECO:0000256" key="3">
    <source>
        <dbReference type="SAM" id="Phobius"/>
    </source>
</evidence>
<dbReference type="PANTHER" id="PTHR33214:SF30">
    <property type="entry name" value="BIFUNCTIONAL INHIBITOR_LIPID-TRANSFER PROTEIN_SEED STORAGE 2S ALBUMIN SUPERFAMILY PROTEIN"/>
    <property type="match status" value="1"/>
</dbReference>
<keyword evidence="2" id="KW-0446">Lipid-binding</keyword>
<keyword evidence="3" id="KW-1133">Transmembrane helix</keyword>
<dbReference type="InterPro" id="IPR016140">
    <property type="entry name" value="Bifunc_inhib/LTP/seed_store"/>
</dbReference>
<dbReference type="AlphaFoldDB" id="A0A1S3BXE4"/>
<dbReference type="GO" id="GO:0008289">
    <property type="term" value="F:lipid binding"/>
    <property type="evidence" value="ECO:0007669"/>
    <property type="project" value="UniProtKB-KW"/>
</dbReference>
<reference evidence="6" key="2">
    <citation type="submission" date="2025-08" db="UniProtKB">
        <authorList>
            <consortium name="RefSeq"/>
        </authorList>
    </citation>
    <scope>IDENTIFICATION</scope>
    <source>
        <tissue evidence="6">Stem</tissue>
    </source>
</reference>
<name>A0A1S3BXE4_CUCME</name>
<dbReference type="Gene3D" id="1.10.110.10">
    <property type="entry name" value="Plant lipid-transfer and hydrophobic proteins"/>
    <property type="match status" value="1"/>
</dbReference>
<dbReference type="KEGG" id="cmo:103494141"/>
<evidence type="ECO:0000256" key="1">
    <source>
        <dbReference type="ARBA" id="ARBA00022448"/>
    </source>
</evidence>
<keyword evidence="3" id="KW-0812">Transmembrane</keyword>
<dbReference type="GeneID" id="103494141"/>
<keyword evidence="3" id="KW-0472">Membrane</keyword>
<dbReference type="FunCoup" id="A0A1S3BXE4">
    <property type="interactions" value="119"/>
</dbReference>
<evidence type="ECO:0000259" key="4">
    <source>
        <dbReference type="SMART" id="SM00499"/>
    </source>
</evidence>
<dbReference type="Pfam" id="PF00234">
    <property type="entry name" value="Tryp_alpha_amyl"/>
    <property type="match status" value="1"/>
</dbReference>
<evidence type="ECO:0000256" key="2">
    <source>
        <dbReference type="ARBA" id="ARBA00023121"/>
    </source>
</evidence>
<sequence length="196" mass="22175">MFSDYNQHFPNKQYLSVSWVALIFFAVHFNHITEKTQKHFKTTCVQVELHSLTNYKFEVANLFYLSPSYKLRCKNQRATPQTETQRIISRRVLKEKMKTSRIGSILMIVGAILLISNSNEVMVEGADQVACNPMQMSSCMNSIVSGTPPSSQCCSKIKEQKPCLCGYLKNPFLKSFVSSPNARKVANDCGTPFPNC</sequence>
<dbReference type="RefSeq" id="XP_008453433.2">
    <property type="nucleotide sequence ID" value="XM_008455211.3"/>
</dbReference>
<gene>
    <name evidence="6" type="primary">LOC103494141</name>
</gene>